<dbReference type="OrthoDB" id="7949089at2"/>
<proteinExistence type="predicted"/>
<accession>A0A0F5LW29</accession>
<dbReference type="STRING" id="1121477.SAMN02745223_03272"/>
<keyword evidence="4" id="KW-1185">Reference proteome</keyword>
<dbReference type="EMBL" id="LAJF01000044">
    <property type="protein sequence ID" value="KKB85867.1"/>
    <property type="molecule type" value="Genomic_DNA"/>
</dbReference>
<evidence type="ECO:0000256" key="1">
    <source>
        <dbReference type="SAM" id="SignalP"/>
    </source>
</evidence>
<reference evidence="2 4" key="1">
    <citation type="submission" date="2015-03" db="EMBL/GenBank/DDBJ databases">
        <authorList>
            <person name="Hassan Y.I."/>
            <person name="Lepp D."/>
            <person name="Zhou T."/>
        </authorList>
    </citation>
    <scope>NUCLEOTIDE SEQUENCE [LARGE SCALE GENOMIC DNA]</scope>
    <source>
        <strain evidence="2 4">DSM 17137</strain>
    </source>
</reference>
<dbReference type="AlphaFoldDB" id="A0A0F5LW29"/>
<protein>
    <submittedName>
        <fullName evidence="2">Uncharacterized protein</fullName>
    </submittedName>
</protein>
<sequence>MLRIAPLAIAVALIATPAMSQEYRGNWACRDGTAMRAGILTIYGSAYGFASTIFGDKSSGTGALTPYQDGVGFNDGPLRAARGIEAGRMVNDPVNGPAVQLETGDAIVMLCTPR</sequence>
<dbReference type="EMBL" id="FQVC01000011">
    <property type="protein sequence ID" value="SHF67240.1"/>
    <property type="molecule type" value="Genomic_DNA"/>
</dbReference>
<evidence type="ECO:0000313" key="3">
    <source>
        <dbReference type="EMBL" id="SHF67240.1"/>
    </source>
</evidence>
<name>A0A0F5LW29_9HYPH</name>
<reference evidence="3 5" key="2">
    <citation type="submission" date="2016-11" db="EMBL/GenBank/DDBJ databases">
        <authorList>
            <person name="Jaros S."/>
            <person name="Januszkiewicz K."/>
            <person name="Wedrychowicz H."/>
        </authorList>
    </citation>
    <scope>NUCLEOTIDE SEQUENCE [LARGE SCALE GENOMIC DNA]</scope>
    <source>
        <strain evidence="3 5">DSM 17137</strain>
    </source>
</reference>
<gene>
    <name evidence="3" type="ORF">SAMN02745223_03272</name>
    <name evidence="2" type="ORF">VW29_05065</name>
</gene>
<dbReference type="Proteomes" id="UP000184533">
    <property type="component" value="Unassembled WGS sequence"/>
</dbReference>
<evidence type="ECO:0000313" key="2">
    <source>
        <dbReference type="EMBL" id="KKB85867.1"/>
    </source>
</evidence>
<evidence type="ECO:0000313" key="5">
    <source>
        <dbReference type="Proteomes" id="UP000184533"/>
    </source>
</evidence>
<evidence type="ECO:0000313" key="4">
    <source>
        <dbReference type="Proteomes" id="UP000033608"/>
    </source>
</evidence>
<dbReference type="PATRIC" id="fig|1121477.3.peg.2093"/>
<dbReference type="RefSeq" id="WP_046134222.1">
    <property type="nucleotide sequence ID" value="NZ_FQVC01000011.1"/>
</dbReference>
<organism evidence="2 4">
    <name type="scientific">Devosia limi DSM 17137</name>
    <dbReference type="NCBI Taxonomy" id="1121477"/>
    <lineage>
        <taxon>Bacteria</taxon>
        <taxon>Pseudomonadati</taxon>
        <taxon>Pseudomonadota</taxon>
        <taxon>Alphaproteobacteria</taxon>
        <taxon>Hyphomicrobiales</taxon>
        <taxon>Devosiaceae</taxon>
        <taxon>Devosia</taxon>
    </lineage>
</organism>
<dbReference type="Proteomes" id="UP000033608">
    <property type="component" value="Unassembled WGS sequence"/>
</dbReference>
<keyword evidence="1" id="KW-0732">Signal</keyword>
<feature type="signal peptide" evidence="1">
    <location>
        <begin position="1"/>
        <end position="20"/>
    </location>
</feature>
<feature type="chain" id="PRO_5015038404" evidence="1">
    <location>
        <begin position="21"/>
        <end position="114"/>
    </location>
</feature>